<keyword evidence="10" id="KW-0067">ATP-binding</keyword>
<dbReference type="EMBL" id="CP002432">
    <property type="protein sequence ID" value="ADU66276.1"/>
    <property type="molecule type" value="Genomic_DNA"/>
</dbReference>
<reference evidence="16 17" key="1">
    <citation type="submission" date="2010-12" db="EMBL/GenBank/DDBJ databases">
        <title>Complete sequence of Desulfurispirillum indicum S5.</title>
        <authorList>
            <consortium name="US DOE Joint Genome Institute"/>
            <person name="Lucas S."/>
            <person name="Copeland A."/>
            <person name="Lapidus A."/>
            <person name="Cheng J.-F."/>
            <person name="Goodwin L."/>
            <person name="Pitluck S."/>
            <person name="Chertkov O."/>
            <person name="Held B."/>
            <person name="Detter J.C."/>
            <person name="Han C."/>
            <person name="Tapia R."/>
            <person name="Land M."/>
            <person name="Hauser L."/>
            <person name="Kyrpides N."/>
            <person name="Ivanova N."/>
            <person name="Mikhailova N."/>
            <person name="Haggblom M."/>
            <person name="Rauschenbach I."/>
            <person name="Bini E."/>
            <person name="Woyke T."/>
        </authorList>
    </citation>
    <scope>NUCLEOTIDE SEQUENCE [LARGE SCALE GENOMIC DNA]</scope>
    <source>
        <strain evidence="17">ATCC BAA-1389 / DSM 22839 / S5</strain>
    </source>
</reference>
<dbReference type="Pfam" id="PF06580">
    <property type="entry name" value="His_kinase"/>
    <property type="match status" value="1"/>
</dbReference>
<dbReference type="Pfam" id="PF07694">
    <property type="entry name" value="5TM-5TMR_LYT"/>
    <property type="match status" value="1"/>
</dbReference>
<accession>E6W7A9</accession>
<keyword evidence="6" id="KW-0808">Transferase</keyword>
<feature type="transmembrane region" description="Helical" evidence="14">
    <location>
        <begin position="15"/>
        <end position="36"/>
    </location>
</feature>
<sequence length="582" mass="65316">MFFSLVLDVDIKSNFHLFIQLFQQIGVYGIIILLLGKHTWVRHCFYDRTDIKCQARLLVFFLLIITVGEFLATAYHGTRLYSTSAVVIAAGYLLGSMFWGLVLGAIAGLYHFILGDWAGAAQFTASAIIGFLAGYFGRNAFRFNLKLIPIVFFLAFLKVLIFYVMLSDYPVALFLLIKSGVATFASDFFGGLLLLFMLNFMNSEQEKEHSFATSNALQIASKTIVFFKGGFTADGARQVCSIIHRSIPVDVVAITDHEQVLSAYGTIDDEVHGDGARLFDRDARKAIRTGEIVYSKRERRRKGNRLPYHGLYVPLKASDEVTGLLVLRNWGSRSFSPYVMELISGLQQLIGVQIEFAKLQKHKELSIQAELLALQRQINPHFFFNSLNTIMSLIRIDPPKARRLLLKMSEIFRVTFKSTAETVPLSTELEIVQGYLELEKARFGDNISVQLDISPPAMKYHLPQLIVQPLVENSFAHGFKGRTGKWLIDIKAHYEEGRFSLKICDNGHGVAREQLRNIMQMGVGKGSGVGLSNVYERLRNLYGSRLAFAVDSDTGKGFTITIVITDAQEKESRNQAGVFGDH</sequence>
<organism evidence="16 17">
    <name type="scientific">Desulfurispirillum indicum (strain ATCC BAA-1389 / DSM 22839 / S5)</name>
    <dbReference type="NCBI Taxonomy" id="653733"/>
    <lineage>
        <taxon>Bacteria</taxon>
        <taxon>Pseudomonadati</taxon>
        <taxon>Chrysiogenota</taxon>
        <taxon>Chrysiogenia</taxon>
        <taxon>Chrysiogenales</taxon>
        <taxon>Chrysiogenaceae</taxon>
        <taxon>Desulfurispirillum</taxon>
    </lineage>
</organism>
<name>E6W7A9_DESIS</name>
<feature type="transmembrane region" description="Helical" evidence="14">
    <location>
        <begin position="87"/>
        <end position="110"/>
    </location>
</feature>
<dbReference type="OrthoDB" id="2514702at2"/>
<evidence type="ECO:0000313" key="17">
    <source>
        <dbReference type="Proteomes" id="UP000002572"/>
    </source>
</evidence>
<dbReference type="InterPro" id="IPR011620">
    <property type="entry name" value="Sig_transdc_His_kinase_LytS_TM"/>
</dbReference>
<dbReference type="InParanoid" id="E6W7A9"/>
<dbReference type="RefSeq" id="WP_013506157.1">
    <property type="nucleotide sequence ID" value="NC_014836.1"/>
</dbReference>
<evidence type="ECO:0000256" key="10">
    <source>
        <dbReference type="ARBA" id="ARBA00022840"/>
    </source>
</evidence>
<keyword evidence="17" id="KW-1185">Reference proteome</keyword>
<dbReference type="AlphaFoldDB" id="E6W7A9"/>
<evidence type="ECO:0000256" key="1">
    <source>
        <dbReference type="ARBA" id="ARBA00000085"/>
    </source>
</evidence>
<evidence type="ECO:0000256" key="8">
    <source>
        <dbReference type="ARBA" id="ARBA00022741"/>
    </source>
</evidence>
<dbReference type="EC" id="2.7.13.3" evidence="3"/>
<dbReference type="eggNOG" id="COG3275">
    <property type="taxonomic scope" value="Bacteria"/>
</dbReference>
<protein>
    <recommendedName>
        <fullName evidence="3">histidine kinase</fullName>
        <ecNumber evidence="3">2.7.13.3</ecNumber>
    </recommendedName>
</protein>
<evidence type="ECO:0000256" key="12">
    <source>
        <dbReference type="ARBA" id="ARBA00023012"/>
    </source>
</evidence>
<evidence type="ECO:0000313" key="16">
    <source>
        <dbReference type="EMBL" id="ADU66276.1"/>
    </source>
</evidence>
<dbReference type="InterPro" id="IPR036890">
    <property type="entry name" value="HATPase_C_sf"/>
</dbReference>
<keyword evidence="8" id="KW-0547">Nucleotide-binding</keyword>
<evidence type="ECO:0000256" key="5">
    <source>
        <dbReference type="ARBA" id="ARBA00022553"/>
    </source>
</evidence>
<dbReference type="InterPro" id="IPR050640">
    <property type="entry name" value="Bact_2-comp_sensor_kinase"/>
</dbReference>
<dbReference type="GO" id="GO:0005886">
    <property type="term" value="C:plasma membrane"/>
    <property type="evidence" value="ECO:0007669"/>
    <property type="project" value="UniProtKB-SubCell"/>
</dbReference>
<keyword evidence="9 16" id="KW-0418">Kinase</keyword>
<feature type="transmembrane region" description="Helical" evidence="14">
    <location>
        <begin position="173"/>
        <end position="198"/>
    </location>
</feature>
<evidence type="ECO:0000256" key="7">
    <source>
        <dbReference type="ARBA" id="ARBA00022692"/>
    </source>
</evidence>
<evidence type="ECO:0000256" key="13">
    <source>
        <dbReference type="ARBA" id="ARBA00023136"/>
    </source>
</evidence>
<evidence type="ECO:0000256" key="9">
    <source>
        <dbReference type="ARBA" id="ARBA00022777"/>
    </source>
</evidence>
<proteinExistence type="predicted"/>
<keyword evidence="11 14" id="KW-1133">Transmembrane helix</keyword>
<dbReference type="Gene3D" id="3.30.450.40">
    <property type="match status" value="1"/>
</dbReference>
<feature type="transmembrane region" description="Helical" evidence="14">
    <location>
        <begin position="117"/>
        <end position="136"/>
    </location>
</feature>
<evidence type="ECO:0000256" key="2">
    <source>
        <dbReference type="ARBA" id="ARBA00004651"/>
    </source>
</evidence>
<dbReference type="SUPFAM" id="SSF55874">
    <property type="entry name" value="ATPase domain of HSP90 chaperone/DNA topoisomerase II/histidine kinase"/>
    <property type="match status" value="1"/>
</dbReference>
<dbReference type="Pfam" id="PF02518">
    <property type="entry name" value="HATPase_c"/>
    <property type="match status" value="1"/>
</dbReference>
<dbReference type="HOGENOM" id="CLU_020473_3_3_0"/>
<keyword evidence="4" id="KW-1003">Cell membrane</keyword>
<dbReference type="Gene3D" id="3.30.565.10">
    <property type="entry name" value="Histidine kinase-like ATPase, C-terminal domain"/>
    <property type="match status" value="1"/>
</dbReference>
<dbReference type="GO" id="GO:0071555">
    <property type="term" value="P:cell wall organization"/>
    <property type="evidence" value="ECO:0007669"/>
    <property type="project" value="InterPro"/>
</dbReference>
<dbReference type="PANTHER" id="PTHR34220">
    <property type="entry name" value="SENSOR HISTIDINE KINASE YPDA"/>
    <property type="match status" value="1"/>
</dbReference>
<dbReference type="InterPro" id="IPR003594">
    <property type="entry name" value="HATPase_dom"/>
</dbReference>
<comment type="catalytic activity">
    <reaction evidence="1">
        <text>ATP + protein L-histidine = ADP + protein N-phospho-L-histidine.</text>
        <dbReference type="EC" id="2.7.13.3"/>
    </reaction>
</comment>
<evidence type="ECO:0000259" key="15">
    <source>
        <dbReference type="SMART" id="SM00387"/>
    </source>
</evidence>
<dbReference type="GO" id="GO:0005524">
    <property type="term" value="F:ATP binding"/>
    <property type="evidence" value="ECO:0007669"/>
    <property type="project" value="UniProtKB-KW"/>
</dbReference>
<feature type="transmembrane region" description="Helical" evidence="14">
    <location>
        <begin position="57"/>
        <end position="75"/>
    </location>
</feature>
<dbReference type="InterPro" id="IPR010559">
    <property type="entry name" value="Sig_transdc_His_kin_internal"/>
</dbReference>
<evidence type="ECO:0000256" key="3">
    <source>
        <dbReference type="ARBA" id="ARBA00012438"/>
    </source>
</evidence>
<dbReference type="InterPro" id="IPR029016">
    <property type="entry name" value="GAF-like_dom_sf"/>
</dbReference>
<keyword evidence="7 14" id="KW-0812">Transmembrane</keyword>
<evidence type="ECO:0000256" key="6">
    <source>
        <dbReference type="ARBA" id="ARBA00022679"/>
    </source>
</evidence>
<keyword evidence="5" id="KW-0597">Phosphoprotein</keyword>
<gene>
    <name evidence="16" type="ordered locus">Selin_1543</name>
</gene>
<dbReference type="GO" id="GO:0000155">
    <property type="term" value="F:phosphorelay sensor kinase activity"/>
    <property type="evidence" value="ECO:0007669"/>
    <property type="project" value="InterPro"/>
</dbReference>
<evidence type="ECO:0000256" key="11">
    <source>
        <dbReference type="ARBA" id="ARBA00022989"/>
    </source>
</evidence>
<dbReference type="FunCoup" id="E6W7A9">
    <property type="interactions" value="13"/>
</dbReference>
<dbReference type="SMART" id="SM00387">
    <property type="entry name" value="HATPase_c"/>
    <property type="match status" value="1"/>
</dbReference>
<dbReference type="SUPFAM" id="SSF55781">
    <property type="entry name" value="GAF domain-like"/>
    <property type="match status" value="1"/>
</dbReference>
<feature type="transmembrane region" description="Helical" evidence="14">
    <location>
        <begin position="148"/>
        <end position="166"/>
    </location>
</feature>
<dbReference type="KEGG" id="din:Selin_1543"/>
<evidence type="ECO:0000256" key="14">
    <source>
        <dbReference type="SAM" id="Phobius"/>
    </source>
</evidence>
<keyword evidence="12" id="KW-0902">Two-component regulatory system</keyword>
<keyword evidence="13 14" id="KW-0472">Membrane</keyword>
<dbReference type="Proteomes" id="UP000002572">
    <property type="component" value="Chromosome"/>
</dbReference>
<dbReference type="PANTHER" id="PTHR34220:SF7">
    <property type="entry name" value="SENSOR HISTIDINE KINASE YPDA"/>
    <property type="match status" value="1"/>
</dbReference>
<feature type="domain" description="Histidine kinase/HSP90-like ATPase" evidence="15">
    <location>
        <begin position="458"/>
        <end position="568"/>
    </location>
</feature>
<comment type="subcellular location">
    <subcellularLocation>
        <location evidence="2">Cell membrane</location>
        <topology evidence="2">Multi-pass membrane protein</topology>
    </subcellularLocation>
</comment>
<evidence type="ECO:0000256" key="4">
    <source>
        <dbReference type="ARBA" id="ARBA00022475"/>
    </source>
</evidence>
<dbReference type="STRING" id="653733.Selin_1543"/>